<dbReference type="PROSITE" id="PS51032">
    <property type="entry name" value="AP2_ERF"/>
    <property type="match status" value="1"/>
</dbReference>
<evidence type="ECO:0000313" key="9">
    <source>
        <dbReference type="Proteomes" id="UP000826271"/>
    </source>
</evidence>
<dbReference type="Proteomes" id="UP000826271">
    <property type="component" value="Unassembled WGS sequence"/>
</dbReference>
<keyword evidence="4" id="KW-0804">Transcription</keyword>
<dbReference type="PANTHER" id="PTHR31194:SF62">
    <property type="entry name" value="ETHYLENE-RESPONSIVE TRANSCRIPTION FACTOR ERF118"/>
    <property type="match status" value="1"/>
</dbReference>
<dbReference type="SMART" id="SM00380">
    <property type="entry name" value="AP2"/>
    <property type="match status" value="1"/>
</dbReference>
<evidence type="ECO:0000256" key="2">
    <source>
        <dbReference type="ARBA" id="ARBA00023015"/>
    </source>
</evidence>
<gene>
    <name evidence="8" type="ORF">BUALT_Bualt17G0097400</name>
</gene>
<accession>A0AAV6WDM2</accession>
<evidence type="ECO:0000256" key="4">
    <source>
        <dbReference type="ARBA" id="ARBA00023163"/>
    </source>
</evidence>
<dbReference type="SUPFAM" id="SSF54171">
    <property type="entry name" value="DNA-binding domain"/>
    <property type="match status" value="1"/>
</dbReference>
<dbReference type="Gene3D" id="3.30.730.10">
    <property type="entry name" value="AP2/ERF domain"/>
    <property type="match status" value="1"/>
</dbReference>
<dbReference type="InterPro" id="IPR016177">
    <property type="entry name" value="DNA-bd_dom_sf"/>
</dbReference>
<evidence type="ECO:0000259" key="7">
    <source>
        <dbReference type="PROSITE" id="PS51032"/>
    </source>
</evidence>
<keyword evidence="5" id="KW-0539">Nucleus</keyword>
<dbReference type="GO" id="GO:0005634">
    <property type="term" value="C:nucleus"/>
    <property type="evidence" value="ECO:0007669"/>
    <property type="project" value="UniProtKB-SubCell"/>
</dbReference>
<name>A0AAV6WDM2_9LAMI</name>
<protein>
    <recommendedName>
        <fullName evidence="7">AP2/ERF domain-containing protein</fullName>
    </recommendedName>
</protein>
<evidence type="ECO:0000256" key="5">
    <source>
        <dbReference type="ARBA" id="ARBA00023242"/>
    </source>
</evidence>
<feature type="region of interest" description="Disordered" evidence="6">
    <location>
        <begin position="1"/>
        <end position="83"/>
    </location>
</feature>
<evidence type="ECO:0000313" key="8">
    <source>
        <dbReference type="EMBL" id="KAG8366607.1"/>
    </source>
</evidence>
<feature type="domain" description="AP2/ERF" evidence="7">
    <location>
        <begin position="84"/>
        <end position="148"/>
    </location>
</feature>
<dbReference type="InterPro" id="IPR050913">
    <property type="entry name" value="AP2/ERF_ERF"/>
</dbReference>
<dbReference type="InterPro" id="IPR001471">
    <property type="entry name" value="AP2/ERF_dom"/>
</dbReference>
<evidence type="ECO:0000256" key="1">
    <source>
        <dbReference type="ARBA" id="ARBA00004123"/>
    </source>
</evidence>
<dbReference type="EMBL" id="WHWC01000017">
    <property type="protein sequence ID" value="KAG8366607.1"/>
    <property type="molecule type" value="Genomic_DNA"/>
</dbReference>
<comment type="caution">
    <text evidence="8">The sequence shown here is derived from an EMBL/GenBank/DDBJ whole genome shotgun (WGS) entry which is preliminary data.</text>
</comment>
<sequence>MQNPPKTKIVRISYTDPNATDSSSDELDTSQKKSKRKTHQIVLQLAKNPGKKKIKSNSKPEPKKTPGEKHMDPGKSQWLQEKKNFVGVRRRDWGKYASEIRDPLEKKRVWLGTFDTPEEASRAYVMKKAEIAEKVKAKQGIDDCVPFDKLSDKDSPTSVLGNGASSEKEVVFGENEVLEENGKEEIGFPNGVQIVDENGVFVGEFSKLDDDLRICSTEDGVFIPDKK</sequence>
<dbReference type="InterPro" id="IPR036955">
    <property type="entry name" value="AP2/ERF_dom_sf"/>
</dbReference>
<comment type="subcellular location">
    <subcellularLocation>
        <location evidence="1">Nucleus</location>
    </subcellularLocation>
</comment>
<dbReference type="GO" id="GO:0003700">
    <property type="term" value="F:DNA-binding transcription factor activity"/>
    <property type="evidence" value="ECO:0007669"/>
    <property type="project" value="InterPro"/>
</dbReference>
<dbReference type="PANTHER" id="PTHR31194">
    <property type="entry name" value="SHN SHINE , DNA BINDING / TRANSCRIPTION FACTOR"/>
    <property type="match status" value="1"/>
</dbReference>
<evidence type="ECO:0000256" key="6">
    <source>
        <dbReference type="SAM" id="MobiDB-lite"/>
    </source>
</evidence>
<keyword evidence="3" id="KW-0238">DNA-binding</keyword>
<keyword evidence="2" id="KW-0805">Transcription regulation</keyword>
<feature type="compositionally biased region" description="Basic and acidic residues" evidence="6">
    <location>
        <begin position="58"/>
        <end position="73"/>
    </location>
</feature>
<dbReference type="PRINTS" id="PR00367">
    <property type="entry name" value="ETHRSPELEMNT"/>
</dbReference>
<dbReference type="Pfam" id="PF00847">
    <property type="entry name" value="AP2"/>
    <property type="match status" value="1"/>
</dbReference>
<reference evidence="8" key="1">
    <citation type="submission" date="2019-10" db="EMBL/GenBank/DDBJ databases">
        <authorList>
            <person name="Zhang R."/>
            <person name="Pan Y."/>
            <person name="Wang J."/>
            <person name="Ma R."/>
            <person name="Yu S."/>
        </authorList>
    </citation>
    <scope>NUCLEOTIDE SEQUENCE</scope>
    <source>
        <strain evidence="8">LA-IB0</strain>
        <tissue evidence="8">Leaf</tissue>
    </source>
</reference>
<organism evidence="8 9">
    <name type="scientific">Buddleja alternifolia</name>
    <dbReference type="NCBI Taxonomy" id="168488"/>
    <lineage>
        <taxon>Eukaryota</taxon>
        <taxon>Viridiplantae</taxon>
        <taxon>Streptophyta</taxon>
        <taxon>Embryophyta</taxon>
        <taxon>Tracheophyta</taxon>
        <taxon>Spermatophyta</taxon>
        <taxon>Magnoliopsida</taxon>
        <taxon>eudicotyledons</taxon>
        <taxon>Gunneridae</taxon>
        <taxon>Pentapetalae</taxon>
        <taxon>asterids</taxon>
        <taxon>lamiids</taxon>
        <taxon>Lamiales</taxon>
        <taxon>Scrophulariaceae</taxon>
        <taxon>Buddlejeae</taxon>
        <taxon>Buddleja</taxon>
    </lineage>
</organism>
<proteinExistence type="predicted"/>
<evidence type="ECO:0000256" key="3">
    <source>
        <dbReference type="ARBA" id="ARBA00023125"/>
    </source>
</evidence>
<dbReference type="AlphaFoldDB" id="A0AAV6WDM2"/>
<dbReference type="GO" id="GO:0003677">
    <property type="term" value="F:DNA binding"/>
    <property type="evidence" value="ECO:0007669"/>
    <property type="project" value="UniProtKB-KW"/>
</dbReference>
<dbReference type="CDD" id="cd00018">
    <property type="entry name" value="AP2"/>
    <property type="match status" value="1"/>
</dbReference>
<keyword evidence="9" id="KW-1185">Reference proteome</keyword>